<dbReference type="InterPro" id="IPR001789">
    <property type="entry name" value="Sig_transdc_resp-reg_receiver"/>
</dbReference>
<dbReference type="PANTHER" id="PTHR48111">
    <property type="entry name" value="REGULATOR OF RPOS"/>
    <property type="match status" value="1"/>
</dbReference>
<dbReference type="OrthoDB" id="9790442at2"/>
<dbReference type="Gene3D" id="6.10.250.690">
    <property type="match status" value="1"/>
</dbReference>
<dbReference type="eggNOG" id="COG0745">
    <property type="taxonomic scope" value="Bacteria"/>
</dbReference>
<dbReference type="Pfam" id="PF00486">
    <property type="entry name" value="Trans_reg_C"/>
    <property type="match status" value="1"/>
</dbReference>
<dbReference type="InterPro" id="IPR036388">
    <property type="entry name" value="WH-like_DNA-bd_sf"/>
</dbReference>
<feature type="modified residue" description="4-aspartylphosphate" evidence="4">
    <location>
        <position position="55"/>
    </location>
</feature>
<evidence type="ECO:0000313" key="8">
    <source>
        <dbReference type="EMBL" id="AEA43396.1"/>
    </source>
</evidence>
<sequence>MAKQRSILLAEDDDNLGQLLQTFLKAKGYQVELARNGKHAYEKYTDGHFDFCIFDVMMPEMDGFTLAKEVRLIDPKVPILFLTAKAMKEDKLEGFESGADDYMTKPFTMEELLARIEAILRRTGPVDNEEGEMQQIGRIQYEPISRILHLKEENKKLTTKEGQLLHLLCKNRNEVLDRQAALRAIWGDDNYFNGRSMDVYIAKLRKLLKEDERIEILNIHGKGFKLIVHE</sequence>
<evidence type="ECO:0000256" key="4">
    <source>
        <dbReference type="PROSITE-ProRule" id="PRU00169"/>
    </source>
</evidence>
<dbReference type="RefSeq" id="WP_013686167.1">
    <property type="nucleotide sequence ID" value="NC_015321.1"/>
</dbReference>
<dbReference type="CDD" id="cd17574">
    <property type="entry name" value="REC_OmpR"/>
    <property type="match status" value="1"/>
</dbReference>
<feature type="DNA-binding region" description="OmpR/PhoB-type" evidence="5">
    <location>
        <begin position="131"/>
        <end position="228"/>
    </location>
</feature>
<dbReference type="SUPFAM" id="SSF52172">
    <property type="entry name" value="CheY-like"/>
    <property type="match status" value="1"/>
</dbReference>
<dbReference type="InterPro" id="IPR001867">
    <property type="entry name" value="OmpR/PhoB-type_DNA-bd"/>
</dbReference>
<protein>
    <submittedName>
        <fullName evidence="8">Two component transcriptional regulator, winged helix family</fullName>
    </submittedName>
</protein>
<evidence type="ECO:0000256" key="2">
    <source>
        <dbReference type="ARBA" id="ARBA00023012"/>
    </source>
</evidence>
<dbReference type="InterPro" id="IPR016032">
    <property type="entry name" value="Sig_transdc_resp-reg_C-effctor"/>
</dbReference>
<dbReference type="AlphaFoldDB" id="F2IDM3"/>
<dbReference type="Gene3D" id="1.10.10.10">
    <property type="entry name" value="Winged helix-like DNA-binding domain superfamily/Winged helix DNA-binding domain"/>
    <property type="match status" value="1"/>
</dbReference>
<dbReference type="SMART" id="SM00862">
    <property type="entry name" value="Trans_reg_C"/>
    <property type="match status" value="1"/>
</dbReference>
<dbReference type="InterPro" id="IPR011006">
    <property type="entry name" value="CheY-like_superfamily"/>
</dbReference>
<dbReference type="CDD" id="cd00383">
    <property type="entry name" value="trans_reg_C"/>
    <property type="match status" value="1"/>
</dbReference>
<dbReference type="SMART" id="SM00448">
    <property type="entry name" value="REC"/>
    <property type="match status" value="1"/>
</dbReference>
<evidence type="ECO:0000256" key="3">
    <source>
        <dbReference type="ARBA" id="ARBA00023125"/>
    </source>
</evidence>
<evidence type="ECO:0000256" key="1">
    <source>
        <dbReference type="ARBA" id="ARBA00022553"/>
    </source>
</evidence>
<dbReference type="GO" id="GO:0000976">
    <property type="term" value="F:transcription cis-regulatory region binding"/>
    <property type="evidence" value="ECO:0007669"/>
    <property type="project" value="TreeGrafter"/>
</dbReference>
<feature type="domain" description="Response regulatory" evidence="6">
    <location>
        <begin position="6"/>
        <end position="120"/>
    </location>
</feature>
<gene>
    <name evidence="8" type="ordered locus">Fluta_1402</name>
</gene>
<dbReference type="GO" id="GO:0006355">
    <property type="term" value="P:regulation of DNA-templated transcription"/>
    <property type="evidence" value="ECO:0007669"/>
    <property type="project" value="InterPro"/>
</dbReference>
<accession>F2IDM3</accession>
<dbReference type="Pfam" id="PF00072">
    <property type="entry name" value="Response_reg"/>
    <property type="match status" value="1"/>
</dbReference>
<dbReference type="EMBL" id="CP002542">
    <property type="protein sequence ID" value="AEA43396.1"/>
    <property type="molecule type" value="Genomic_DNA"/>
</dbReference>
<proteinExistence type="predicted"/>
<dbReference type="PROSITE" id="PS50110">
    <property type="entry name" value="RESPONSE_REGULATORY"/>
    <property type="match status" value="1"/>
</dbReference>
<dbReference type="HOGENOM" id="CLU_000445_30_3_10"/>
<keyword evidence="9" id="KW-1185">Reference proteome</keyword>
<reference evidence="8 9" key="1">
    <citation type="journal article" date="2011" name="Stand. Genomic Sci.">
        <title>Complete genome sequence of the gliding freshwater bacterium Fluviicola taffensis type strain (RW262).</title>
        <authorList>
            <person name="Woyke T."/>
            <person name="Chertkov O."/>
            <person name="Lapidus A."/>
            <person name="Nolan M."/>
            <person name="Lucas S."/>
            <person name="Del Rio T.G."/>
            <person name="Tice H."/>
            <person name="Cheng J.F."/>
            <person name="Tapia R."/>
            <person name="Han C."/>
            <person name="Goodwin L."/>
            <person name="Pitluck S."/>
            <person name="Liolios K."/>
            <person name="Pagani I."/>
            <person name="Ivanova N."/>
            <person name="Huntemann M."/>
            <person name="Mavromatis K."/>
            <person name="Mikhailova N."/>
            <person name="Pati A."/>
            <person name="Chen A."/>
            <person name="Palaniappan K."/>
            <person name="Land M."/>
            <person name="Hauser L."/>
            <person name="Brambilla E.M."/>
            <person name="Rohde M."/>
            <person name="Mwirichia R."/>
            <person name="Sikorski J."/>
            <person name="Tindall B.J."/>
            <person name="Goker M."/>
            <person name="Bristow J."/>
            <person name="Eisen J.A."/>
            <person name="Markowitz V."/>
            <person name="Hugenholtz P."/>
            <person name="Klenk H.P."/>
            <person name="Kyrpides N.C."/>
        </authorList>
    </citation>
    <scope>NUCLEOTIDE SEQUENCE [LARGE SCALE GENOMIC DNA]</scope>
    <source>
        <strain evidence="9">DSM 16823 / RW262 / RW262</strain>
    </source>
</reference>
<dbReference type="Gene3D" id="3.40.50.2300">
    <property type="match status" value="1"/>
</dbReference>
<dbReference type="InterPro" id="IPR039420">
    <property type="entry name" value="WalR-like"/>
</dbReference>
<dbReference type="SUPFAM" id="SSF46894">
    <property type="entry name" value="C-terminal effector domain of the bipartite response regulators"/>
    <property type="match status" value="1"/>
</dbReference>
<keyword evidence="2" id="KW-0902">Two-component regulatory system</keyword>
<dbReference type="GO" id="GO:0032993">
    <property type="term" value="C:protein-DNA complex"/>
    <property type="evidence" value="ECO:0007669"/>
    <property type="project" value="TreeGrafter"/>
</dbReference>
<keyword evidence="3 5" id="KW-0238">DNA-binding</keyword>
<keyword evidence="1 4" id="KW-0597">Phosphoprotein</keyword>
<reference evidence="9" key="2">
    <citation type="submission" date="2011-02" db="EMBL/GenBank/DDBJ databases">
        <title>The complete genome of Fluviicola taffensis DSM 16823.</title>
        <authorList>
            <consortium name="US DOE Joint Genome Institute (JGI-PGF)"/>
            <person name="Lucas S."/>
            <person name="Copeland A."/>
            <person name="Lapidus A."/>
            <person name="Bruce D."/>
            <person name="Goodwin L."/>
            <person name="Pitluck S."/>
            <person name="Kyrpides N."/>
            <person name="Mavromatis K."/>
            <person name="Ivanova N."/>
            <person name="Mikhailova N."/>
            <person name="Pagani I."/>
            <person name="Chertkov O."/>
            <person name="Detter J.C."/>
            <person name="Han C."/>
            <person name="Tapia R."/>
            <person name="Land M."/>
            <person name="Hauser L."/>
            <person name="Markowitz V."/>
            <person name="Cheng J.-F."/>
            <person name="Hugenholtz P."/>
            <person name="Woyke T."/>
            <person name="Wu D."/>
            <person name="Tindall B."/>
            <person name="Pomrenke H.G."/>
            <person name="Brambilla E."/>
            <person name="Klenk H.-P."/>
            <person name="Eisen J.A."/>
        </authorList>
    </citation>
    <scope>NUCLEOTIDE SEQUENCE [LARGE SCALE GENOMIC DNA]</scope>
    <source>
        <strain evidence="9">DSM 16823 / RW262 / RW262</strain>
    </source>
</reference>
<evidence type="ECO:0000259" key="6">
    <source>
        <dbReference type="PROSITE" id="PS50110"/>
    </source>
</evidence>
<dbReference type="PROSITE" id="PS51755">
    <property type="entry name" value="OMPR_PHOB"/>
    <property type="match status" value="1"/>
</dbReference>
<evidence type="ECO:0000256" key="5">
    <source>
        <dbReference type="PROSITE-ProRule" id="PRU01091"/>
    </source>
</evidence>
<dbReference type="PANTHER" id="PTHR48111:SF40">
    <property type="entry name" value="PHOSPHATE REGULON TRANSCRIPTIONAL REGULATORY PROTEIN PHOB"/>
    <property type="match status" value="1"/>
</dbReference>
<feature type="domain" description="OmpR/PhoB-type" evidence="7">
    <location>
        <begin position="131"/>
        <end position="228"/>
    </location>
</feature>
<organism evidence="8 9">
    <name type="scientific">Fluviicola taffensis (strain DSM 16823 / NCIMB 13979 / RW262)</name>
    <dbReference type="NCBI Taxonomy" id="755732"/>
    <lineage>
        <taxon>Bacteria</taxon>
        <taxon>Pseudomonadati</taxon>
        <taxon>Bacteroidota</taxon>
        <taxon>Flavobacteriia</taxon>
        <taxon>Flavobacteriales</taxon>
        <taxon>Crocinitomicaceae</taxon>
        <taxon>Fluviicola</taxon>
    </lineage>
</organism>
<dbReference type="KEGG" id="fte:Fluta_1402"/>
<name>F2IDM3_FLUTR</name>
<evidence type="ECO:0000259" key="7">
    <source>
        <dbReference type="PROSITE" id="PS51755"/>
    </source>
</evidence>
<dbReference type="GO" id="GO:0000156">
    <property type="term" value="F:phosphorelay response regulator activity"/>
    <property type="evidence" value="ECO:0007669"/>
    <property type="project" value="TreeGrafter"/>
</dbReference>
<evidence type="ECO:0000313" key="9">
    <source>
        <dbReference type="Proteomes" id="UP000007463"/>
    </source>
</evidence>
<dbReference type="GO" id="GO:0005829">
    <property type="term" value="C:cytosol"/>
    <property type="evidence" value="ECO:0007669"/>
    <property type="project" value="TreeGrafter"/>
</dbReference>
<dbReference type="STRING" id="755732.Fluta_1402"/>
<dbReference type="Proteomes" id="UP000007463">
    <property type="component" value="Chromosome"/>
</dbReference>